<keyword evidence="3 5" id="KW-1133">Transmembrane helix</keyword>
<keyword evidence="4 5" id="KW-0472">Membrane</keyword>
<dbReference type="PANTHER" id="PTHR46641:SF2">
    <property type="entry name" value="FMRFAMIDE RECEPTOR"/>
    <property type="match status" value="1"/>
</dbReference>
<dbReference type="InterPro" id="IPR000276">
    <property type="entry name" value="GPCR_Rhodpsn"/>
</dbReference>
<comment type="caution">
    <text evidence="7">The sequence shown here is derived from an EMBL/GenBank/DDBJ whole genome shotgun (WGS) entry which is preliminary data.</text>
</comment>
<feature type="transmembrane region" description="Helical" evidence="5">
    <location>
        <begin position="62"/>
        <end position="84"/>
    </location>
</feature>
<evidence type="ECO:0000256" key="3">
    <source>
        <dbReference type="ARBA" id="ARBA00022989"/>
    </source>
</evidence>
<comment type="subcellular location">
    <subcellularLocation>
        <location evidence="1">Membrane</location>
    </subcellularLocation>
</comment>
<dbReference type="SUPFAM" id="SSF81321">
    <property type="entry name" value="Family A G protein-coupled receptor-like"/>
    <property type="match status" value="1"/>
</dbReference>
<dbReference type="InterPro" id="IPR052954">
    <property type="entry name" value="GPCR-Ligand_Int"/>
</dbReference>
<evidence type="ECO:0000313" key="8">
    <source>
        <dbReference type="Proteomes" id="UP000549394"/>
    </source>
</evidence>
<evidence type="ECO:0000256" key="4">
    <source>
        <dbReference type="ARBA" id="ARBA00023136"/>
    </source>
</evidence>
<evidence type="ECO:0000256" key="5">
    <source>
        <dbReference type="SAM" id="Phobius"/>
    </source>
</evidence>
<dbReference type="PANTHER" id="PTHR46641">
    <property type="entry name" value="FMRFAMIDE RECEPTOR-RELATED"/>
    <property type="match status" value="1"/>
</dbReference>
<dbReference type="AlphaFoldDB" id="A0A7I8W2T6"/>
<dbReference type="InterPro" id="IPR017452">
    <property type="entry name" value="GPCR_Rhodpsn_7TM"/>
</dbReference>
<dbReference type="OrthoDB" id="10011262at2759"/>
<feature type="transmembrane region" description="Helical" evidence="5">
    <location>
        <begin position="205"/>
        <end position="224"/>
    </location>
</feature>
<sequence>MNSTDLVNNDAGGSNSERNPCVYFEFFVGTILIGSLCLLGIIGNSAAFVIFNRHKTETTTLFLLKALAISDSFLLLASIIIYVLKPIHLWNGSLEGFYNNFEHVQKFVWPASMMCHTTTIMLTVLVTFNRYIAVCKPWQPLSNQHTNRCTYTEVFAVVVFAFLFNVPRYFEHHVIDKKISNDTNRTSTNINLGDNKIYQLVYSNILYFPVMYIVPLISLAYLNIKLIRTIKTLNEKRQVLTGHKMSNDDQITNVIIAVVFIFIICQTPALINQVLWLIFSQEDRQCGRFHFYYTRLSDVLVVTNSGVNFIIYCLFGKSFRRLFFQTVCPGRSYGTHKVQLRACGATEENEGLTVKSANGEPEAVALKSLLVESSKSAIVQELNTDHAQV</sequence>
<reference evidence="7 8" key="1">
    <citation type="submission" date="2020-08" db="EMBL/GenBank/DDBJ databases">
        <authorList>
            <person name="Hejnol A."/>
        </authorList>
    </citation>
    <scope>NUCLEOTIDE SEQUENCE [LARGE SCALE GENOMIC DNA]</scope>
</reference>
<gene>
    <name evidence="7" type="ORF">DGYR_LOCUS10632</name>
</gene>
<keyword evidence="8" id="KW-1185">Reference proteome</keyword>
<dbReference type="Gene3D" id="1.20.1070.10">
    <property type="entry name" value="Rhodopsin 7-helix transmembrane proteins"/>
    <property type="match status" value="1"/>
</dbReference>
<evidence type="ECO:0000256" key="1">
    <source>
        <dbReference type="ARBA" id="ARBA00004370"/>
    </source>
</evidence>
<feature type="transmembrane region" description="Helical" evidence="5">
    <location>
        <begin position="107"/>
        <end position="128"/>
    </location>
</feature>
<keyword evidence="2 5" id="KW-0812">Transmembrane</keyword>
<evidence type="ECO:0000256" key="2">
    <source>
        <dbReference type="ARBA" id="ARBA00022692"/>
    </source>
</evidence>
<feature type="transmembrane region" description="Helical" evidence="5">
    <location>
        <begin position="299"/>
        <end position="315"/>
    </location>
</feature>
<accession>A0A7I8W2T6</accession>
<dbReference type="PRINTS" id="PR00237">
    <property type="entry name" value="GPCRRHODOPSN"/>
</dbReference>
<feature type="transmembrane region" description="Helical" evidence="5">
    <location>
        <begin position="149"/>
        <end position="170"/>
    </location>
</feature>
<dbReference type="Proteomes" id="UP000549394">
    <property type="component" value="Unassembled WGS sequence"/>
</dbReference>
<dbReference type="EMBL" id="CAJFCJ010000019">
    <property type="protein sequence ID" value="CAD5122889.1"/>
    <property type="molecule type" value="Genomic_DNA"/>
</dbReference>
<protein>
    <submittedName>
        <fullName evidence="7">DgyrCDS11288</fullName>
    </submittedName>
</protein>
<organism evidence="7 8">
    <name type="scientific">Dimorphilus gyrociliatus</name>
    <dbReference type="NCBI Taxonomy" id="2664684"/>
    <lineage>
        <taxon>Eukaryota</taxon>
        <taxon>Metazoa</taxon>
        <taxon>Spiralia</taxon>
        <taxon>Lophotrochozoa</taxon>
        <taxon>Annelida</taxon>
        <taxon>Polychaeta</taxon>
        <taxon>Polychaeta incertae sedis</taxon>
        <taxon>Dinophilidae</taxon>
        <taxon>Dimorphilus</taxon>
    </lineage>
</organism>
<evidence type="ECO:0000313" key="7">
    <source>
        <dbReference type="EMBL" id="CAD5122889.1"/>
    </source>
</evidence>
<evidence type="ECO:0000259" key="6">
    <source>
        <dbReference type="PROSITE" id="PS50262"/>
    </source>
</evidence>
<name>A0A7I8W2T6_9ANNE</name>
<feature type="transmembrane region" description="Helical" evidence="5">
    <location>
        <begin position="254"/>
        <end position="279"/>
    </location>
</feature>
<dbReference type="GO" id="GO:0016020">
    <property type="term" value="C:membrane"/>
    <property type="evidence" value="ECO:0007669"/>
    <property type="project" value="UniProtKB-SubCell"/>
</dbReference>
<proteinExistence type="predicted"/>
<dbReference type="PROSITE" id="PS50262">
    <property type="entry name" value="G_PROTEIN_RECEP_F1_2"/>
    <property type="match status" value="1"/>
</dbReference>
<dbReference type="CDD" id="cd14978">
    <property type="entry name" value="7tmA_FMRFamide_R-like"/>
    <property type="match status" value="1"/>
</dbReference>
<feature type="transmembrane region" description="Helical" evidence="5">
    <location>
        <begin position="26"/>
        <end position="50"/>
    </location>
</feature>
<dbReference type="GO" id="GO:0004930">
    <property type="term" value="F:G protein-coupled receptor activity"/>
    <property type="evidence" value="ECO:0007669"/>
    <property type="project" value="InterPro"/>
</dbReference>
<dbReference type="Pfam" id="PF00001">
    <property type="entry name" value="7tm_1"/>
    <property type="match status" value="1"/>
</dbReference>
<feature type="domain" description="G-protein coupled receptors family 1 profile" evidence="6">
    <location>
        <begin position="43"/>
        <end position="312"/>
    </location>
</feature>